<gene>
    <name evidence="1" type="ORF">ACG00X_16750</name>
</gene>
<accession>A0ABW7G999</accession>
<name>A0ABW7G999_9BURK</name>
<dbReference type="RefSeq" id="WP_394489508.1">
    <property type="nucleotide sequence ID" value="NZ_JBIGIA010000013.1"/>
</dbReference>
<evidence type="ECO:0000313" key="2">
    <source>
        <dbReference type="Proteomes" id="UP001606305"/>
    </source>
</evidence>
<dbReference type="EMBL" id="JBIGIA010000013">
    <property type="protein sequence ID" value="MFG6458491.1"/>
    <property type="molecule type" value="Genomic_DNA"/>
</dbReference>
<keyword evidence="2" id="KW-1185">Reference proteome</keyword>
<evidence type="ECO:0000313" key="1">
    <source>
        <dbReference type="EMBL" id="MFG6458491.1"/>
    </source>
</evidence>
<organism evidence="1 2">
    <name type="scientific">Pelomonas nitida</name>
    <dbReference type="NCBI Taxonomy" id="3299027"/>
    <lineage>
        <taxon>Bacteria</taxon>
        <taxon>Pseudomonadati</taxon>
        <taxon>Pseudomonadota</taxon>
        <taxon>Betaproteobacteria</taxon>
        <taxon>Burkholderiales</taxon>
        <taxon>Sphaerotilaceae</taxon>
        <taxon>Roseateles</taxon>
    </lineage>
</organism>
<reference evidence="1 2" key="1">
    <citation type="submission" date="2024-09" db="EMBL/GenBank/DDBJ databases">
        <title>Novel species of the genus Pelomonas and Roseateles isolated from streams.</title>
        <authorList>
            <person name="Lu H."/>
        </authorList>
    </citation>
    <scope>NUCLEOTIDE SEQUENCE [LARGE SCALE GENOMIC DNA]</scope>
    <source>
        <strain evidence="1 2">BYS96W</strain>
    </source>
</reference>
<proteinExistence type="predicted"/>
<sequence length="120" mass="12632">MPFRKFLHAEGWHAQRPHPFPVHGHRGPQIAAALMAVGALSACLGLAALHDGHAFDAPAGTAQRRPTEALKSWQDQFANGLQVSLRAVADGRDTPPRPTHTLMAGGVAAISAEAASPARH</sequence>
<dbReference type="Proteomes" id="UP001606305">
    <property type="component" value="Unassembled WGS sequence"/>
</dbReference>
<comment type="caution">
    <text evidence="1">The sequence shown here is derived from an EMBL/GenBank/DDBJ whole genome shotgun (WGS) entry which is preliminary data.</text>
</comment>
<protein>
    <submittedName>
        <fullName evidence="1">Uncharacterized protein</fullName>
    </submittedName>
</protein>